<keyword evidence="8" id="KW-1185">Reference proteome</keyword>
<dbReference type="SUPFAM" id="SSF47459">
    <property type="entry name" value="HLH, helix-loop-helix DNA-binding domain"/>
    <property type="match status" value="1"/>
</dbReference>
<evidence type="ECO:0000256" key="1">
    <source>
        <dbReference type="ARBA" id="ARBA00004123"/>
    </source>
</evidence>
<dbReference type="GO" id="GO:0005634">
    <property type="term" value="C:nucleus"/>
    <property type="evidence" value="ECO:0007669"/>
    <property type="project" value="UniProtKB-SubCell"/>
</dbReference>
<evidence type="ECO:0000256" key="5">
    <source>
        <dbReference type="ARBA" id="ARBA00023242"/>
    </source>
</evidence>
<comment type="caution">
    <text evidence="7">The sequence shown here is derived from an EMBL/GenBank/DDBJ whole genome shotgun (WGS) entry which is preliminary data.</text>
</comment>
<evidence type="ECO:0000256" key="4">
    <source>
        <dbReference type="ARBA" id="ARBA00023163"/>
    </source>
</evidence>
<dbReference type="CDD" id="cd18919">
    <property type="entry name" value="bHLH_AtBPE_like"/>
    <property type="match status" value="1"/>
</dbReference>
<dbReference type="OrthoDB" id="1915602at2759"/>
<feature type="domain" description="BHLH" evidence="6">
    <location>
        <begin position="186"/>
        <end position="236"/>
    </location>
</feature>
<keyword evidence="3" id="KW-0238">DNA-binding</keyword>
<dbReference type="FunFam" id="4.10.280.10:FF:000002">
    <property type="entry name" value="Basic helix-loop-helix transcription factor"/>
    <property type="match status" value="1"/>
</dbReference>
<dbReference type="EMBL" id="JABFAD010000008">
    <property type="protein sequence ID" value="MBA0804730.1"/>
    <property type="molecule type" value="Genomic_DNA"/>
</dbReference>
<organism evidence="7 8">
    <name type="scientific">Gossypium harknessii</name>
    <dbReference type="NCBI Taxonomy" id="34285"/>
    <lineage>
        <taxon>Eukaryota</taxon>
        <taxon>Viridiplantae</taxon>
        <taxon>Streptophyta</taxon>
        <taxon>Embryophyta</taxon>
        <taxon>Tracheophyta</taxon>
        <taxon>Spermatophyta</taxon>
        <taxon>Magnoliopsida</taxon>
        <taxon>eudicotyledons</taxon>
        <taxon>Gunneridae</taxon>
        <taxon>Pentapetalae</taxon>
        <taxon>rosids</taxon>
        <taxon>malvids</taxon>
        <taxon>Malvales</taxon>
        <taxon>Malvaceae</taxon>
        <taxon>Malvoideae</taxon>
        <taxon>Gossypium</taxon>
    </lineage>
</organism>
<keyword evidence="4" id="KW-0804">Transcription</keyword>
<sequence length="440" mass="48843">MDVTVLDRQQATYPLELCASSVPLFQSYLGSGPIVELKRPEAYLGGDGFHEFVYFPVGGGPEFGDSEKLNLVPPDAAPGYCISRTSRCQMTAFHAAAMKEEREDMILEKMESTTASGSRESFTKRKAEVVADHKSKDKRIKGEVEGESEVKTKCSTQVSRNSSKENSKACEVQKPDYIHVRARRGQATDSHSLAERARREKISKKMKCLQDLVPGCNKVTGKAGMLDEIINYVQSLQRQVEFLSMKIAALNSSVEFNVENLPIKEFPAYVANFPAAAKLPAMPNLTCFQLNPMQKEAVNCMLNETMHPPLTATEGIASASVSIPEQALSSSTITILFLESRQTSSGIGILNATIHLPYRLYFSDSYSCERRESVQDHAKTSVKKQMGIENDRGGIVLETLSHCWGDNKDDRDEWKGQELGEEMAQQPPNLCLMQICKLLH</sequence>
<evidence type="ECO:0000256" key="2">
    <source>
        <dbReference type="ARBA" id="ARBA00023015"/>
    </source>
</evidence>
<dbReference type="PANTHER" id="PTHR12565:SF436">
    <property type="entry name" value="TRANSCRIPTION FACTOR BEE 2-LIKE ISOFORM X1"/>
    <property type="match status" value="1"/>
</dbReference>
<dbReference type="InterPro" id="IPR011598">
    <property type="entry name" value="bHLH_dom"/>
</dbReference>
<dbReference type="AlphaFoldDB" id="A0A7J9H4J3"/>
<accession>A0A7J9H4J3</accession>
<evidence type="ECO:0000259" key="6">
    <source>
        <dbReference type="PROSITE" id="PS50888"/>
    </source>
</evidence>
<reference evidence="7 8" key="1">
    <citation type="journal article" date="2019" name="Genome Biol. Evol.">
        <title>Insights into the evolution of the New World diploid cottons (Gossypium, subgenus Houzingenia) based on genome sequencing.</title>
        <authorList>
            <person name="Grover C.E."/>
            <person name="Arick M.A. 2nd"/>
            <person name="Thrash A."/>
            <person name="Conover J.L."/>
            <person name="Sanders W.S."/>
            <person name="Peterson D.G."/>
            <person name="Frelichowski J.E."/>
            <person name="Scheffler J.A."/>
            <person name="Scheffler B.E."/>
            <person name="Wendel J.F."/>
        </authorList>
    </citation>
    <scope>NUCLEOTIDE SEQUENCE [LARGE SCALE GENOMIC DNA]</scope>
    <source>
        <strain evidence="7">0</strain>
        <tissue evidence="7">Leaf</tissue>
    </source>
</reference>
<dbReference type="Pfam" id="PF00010">
    <property type="entry name" value="HLH"/>
    <property type="match status" value="1"/>
</dbReference>
<dbReference type="PANTHER" id="PTHR12565">
    <property type="entry name" value="STEROL REGULATORY ELEMENT-BINDING PROTEIN"/>
    <property type="match status" value="1"/>
</dbReference>
<proteinExistence type="predicted"/>
<gene>
    <name evidence="7" type="ORF">Gohar_004298</name>
</gene>
<keyword evidence="2" id="KW-0805">Transcription regulation</keyword>
<evidence type="ECO:0000313" key="7">
    <source>
        <dbReference type="EMBL" id="MBA0804730.1"/>
    </source>
</evidence>
<dbReference type="Gene3D" id="4.10.280.10">
    <property type="entry name" value="Helix-loop-helix DNA-binding domain"/>
    <property type="match status" value="1"/>
</dbReference>
<dbReference type="GO" id="GO:0003677">
    <property type="term" value="F:DNA binding"/>
    <property type="evidence" value="ECO:0007669"/>
    <property type="project" value="UniProtKB-KW"/>
</dbReference>
<dbReference type="SMART" id="SM00353">
    <property type="entry name" value="HLH"/>
    <property type="match status" value="1"/>
</dbReference>
<keyword evidence="5" id="KW-0539">Nucleus</keyword>
<dbReference type="GO" id="GO:0003700">
    <property type="term" value="F:DNA-binding transcription factor activity"/>
    <property type="evidence" value="ECO:0007669"/>
    <property type="project" value="TreeGrafter"/>
</dbReference>
<evidence type="ECO:0000256" key="3">
    <source>
        <dbReference type="ARBA" id="ARBA00023125"/>
    </source>
</evidence>
<protein>
    <recommendedName>
        <fullName evidence="6">BHLH domain-containing protein</fullName>
    </recommendedName>
</protein>
<comment type="subcellular location">
    <subcellularLocation>
        <location evidence="1">Nucleus</location>
    </subcellularLocation>
</comment>
<name>A0A7J9H4J3_9ROSI</name>
<dbReference type="PROSITE" id="PS50888">
    <property type="entry name" value="BHLH"/>
    <property type="match status" value="1"/>
</dbReference>
<dbReference type="InterPro" id="IPR024097">
    <property type="entry name" value="bHLH_ZIP_TF"/>
</dbReference>
<dbReference type="Proteomes" id="UP000593560">
    <property type="component" value="Unassembled WGS sequence"/>
</dbReference>
<dbReference type="InterPro" id="IPR036638">
    <property type="entry name" value="HLH_DNA-bd_sf"/>
</dbReference>
<evidence type="ECO:0000313" key="8">
    <source>
        <dbReference type="Proteomes" id="UP000593560"/>
    </source>
</evidence>
<dbReference type="GO" id="GO:0046983">
    <property type="term" value="F:protein dimerization activity"/>
    <property type="evidence" value="ECO:0007669"/>
    <property type="project" value="InterPro"/>
</dbReference>